<reference evidence="2 3" key="1">
    <citation type="submission" date="2019-04" db="EMBL/GenBank/DDBJ databases">
        <title>Sulfurimonas crateris sp. nov. a facultative anaerobic sulfur-oxidizing chemolithautotrophic bacterium isolated from a terrestrial mud vulcano.</title>
        <authorList>
            <person name="Ratnikova N.M."/>
            <person name="Slobodkin A.I."/>
            <person name="Merkel A.Y."/>
            <person name="Novikov A."/>
            <person name="Bonch-Osmolovskaya E.A."/>
            <person name="Slobodkina G.B."/>
        </authorList>
    </citation>
    <scope>NUCLEOTIDE SEQUENCE [LARGE SCALE GENOMIC DNA]</scope>
    <source>
        <strain evidence="2 3">SN118</strain>
    </source>
</reference>
<gene>
    <name evidence="2" type="ORF">FCU45_08385</name>
</gene>
<keyword evidence="1" id="KW-0812">Transmembrane</keyword>
<dbReference type="Proteomes" id="UP000309561">
    <property type="component" value="Unassembled WGS sequence"/>
</dbReference>
<accession>A0A4U2Z4E3</accession>
<keyword evidence="3" id="KW-1185">Reference proteome</keyword>
<evidence type="ECO:0000313" key="2">
    <source>
        <dbReference type="EMBL" id="TKI68969.1"/>
    </source>
</evidence>
<proteinExistence type="predicted"/>
<protein>
    <submittedName>
        <fullName evidence="2">Uncharacterized protein</fullName>
    </submittedName>
</protein>
<evidence type="ECO:0000256" key="1">
    <source>
        <dbReference type="SAM" id="Phobius"/>
    </source>
</evidence>
<dbReference type="RefSeq" id="WP_137014233.1">
    <property type="nucleotide sequence ID" value="NZ_SZPX01000006.1"/>
</dbReference>
<dbReference type="EMBL" id="SZPX01000006">
    <property type="protein sequence ID" value="TKI68969.1"/>
    <property type="molecule type" value="Genomic_DNA"/>
</dbReference>
<keyword evidence="1" id="KW-1133">Transmembrane helix</keyword>
<sequence>MQNPFETGHIKNYILLYVSVVVIMVLFFVATTLFHDVDGIEQKLFSTDVKSSESVDKREMNSQDESNHTKQFKLLEKAY</sequence>
<evidence type="ECO:0000313" key="3">
    <source>
        <dbReference type="Proteomes" id="UP000309561"/>
    </source>
</evidence>
<organism evidence="2 3">
    <name type="scientific">Sulfurimonas crateris</name>
    <dbReference type="NCBI Taxonomy" id="2574727"/>
    <lineage>
        <taxon>Bacteria</taxon>
        <taxon>Pseudomonadati</taxon>
        <taxon>Campylobacterota</taxon>
        <taxon>Epsilonproteobacteria</taxon>
        <taxon>Campylobacterales</taxon>
        <taxon>Sulfurimonadaceae</taxon>
        <taxon>Sulfurimonas</taxon>
    </lineage>
</organism>
<comment type="caution">
    <text evidence="2">The sequence shown here is derived from an EMBL/GenBank/DDBJ whole genome shotgun (WGS) entry which is preliminary data.</text>
</comment>
<dbReference type="OrthoDB" id="5334945at2"/>
<keyword evidence="1" id="KW-0472">Membrane</keyword>
<dbReference type="AlphaFoldDB" id="A0A4U2Z4E3"/>
<feature type="transmembrane region" description="Helical" evidence="1">
    <location>
        <begin position="14"/>
        <end position="34"/>
    </location>
</feature>
<name>A0A4U2Z4E3_9BACT</name>